<dbReference type="InterPro" id="IPR012337">
    <property type="entry name" value="RNaseH-like_sf"/>
</dbReference>
<name>A0A6A4WT60_AMPAM</name>
<protein>
    <recommendedName>
        <fullName evidence="2">Integrase catalytic domain-containing protein</fullName>
    </recommendedName>
</protein>
<dbReference type="GO" id="GO:0015074">
    <property type="term" value="P:DNA integration"/>
    <property type="evidence" value="ECO:0007669"/>
    <property type="project" value="InterPro"/>
</dbReference>
<feature type="domain" description="Integrase catalytic" evidence="2">
    <location>
        <begin position="1"/>
        <end position="155"/>
    </location>
</feature>
<evidence type="ECO:0000256" key="1">
    <source>
        <dbReference type="SAM" id="MobiDB-lite"/>
    </source>
</evidence>
<organism evidence="3 4">
    <name type="scientific">Amphibalanus amphitrite</name>
    <name type="common">Striped barnacle</name>
    <name type="synonym">Balanus amphitrite</name>
    <dbReference type="NCBI Taxonomy" id="1232801"/>
    <lineage>
        <taxon>Eukaryota</taxon>
        <taxon>Metazoa</taxon>
        <taxon>Ecdysozoa</taxon>
        <taxon>Arthropoda</taxon>
        <taxon>Crustacea</taxon>
        <taxon>Multicrustacea</taxon>
        <taxon>Cirripedia</taxon>
        <taxon>Thoracica</taxon>
        <taxon>Thoracicalcarea</taxon>
        <taxon>Balanomorpha</taxon>
        <taxon>Balanoidea</taxon>
        <taxon>Balanidae</taxon>
        <taxon>Amphibalaninae</taxon>
        <taxon>Amphibalanus</taxon>
    </lineage>
</organism>
<dbReference type="InterPro" id="IPR050951">
    <property type="entry name" value="Retrovirus_Pol_polyprotein"/>
</dbReference>
<dbReference type="AlphaFoldDB" id="A0A6A4WT60"/>
<accession>A0A6A4WT60</accession>
<dbReference type="InterPro" id="IPR001584">
    <property type="entry name" value="Integrase_cat-core"/>
</dbReference>
<proteinExistence type="predicted"/>
<feature type="region of interest" description="Disordered" evidence="1">
    <location>
        <begin position="235"/>
        <end position="304"/>
    </location>
</feature>
<dbReference type="EMBL" id="VIIS01000717">
    <property type="protein sequence ID" value="KAF0305832.1"/>
    <property type="molecule type" value="Genomic_DNA"/>
</dbReference>
<dbReference type="Gene3D" id="3.30.420.10">
    <property type="entry name" value="Ribonuclease H-like superfamily/Ribonuclease H"/>
    <property type="match status" value="1"/>
</dbReference>
<evidence type="ECO:0000313" key="4">
    <source>
        <dbReference type="Proteomes" id="UP000440578"/>
    </source>
</evidence>
<dbReference type="GO" id="GO:0003676">
    <property type="term" value="F:nucleic acid binding"/>
    <property type="evidence" value="ECO:0007669"/>
    <property type="project" value="InterPro"/>
</dbReference>
<dbReference type="PANTHER" id="PTHR37984:SF7">
    <property type="entry name" value="INTEGRASE CATALYTIC DOMAIN-CONTAINING PROTEIN"/>
    <property type="match status" value="1"/>
</dbReference>
<comment type="caution">
    <text evidence="3">The sequence shown here is derived from an EMBL/GenBank/DDBJ whole genome shotgun (WGS) entry which is preliminary data.</text>
</comment>
<feature type="compositionally biased region" description="Basic and acidic residues" evidence="1">
    <location>
        <begin position="292"/>
        <end position="304"/>
    </location>
</feature>
<dbReference type="OrthoDB" id="6375380at2759"/>
<reference evidence="3 4" key="1">
    <citation type="submission" date="2019-07" db="EMBL/GenBank/DDBJ databases">
        <title>Draft genome assembly of a fouling barnacle, Amphibalanus amphitrite (Darwin, 1854): The first reference genome for Thecostraca.</title>
        <authorList>
            <person name="Kim W."/>
        </authorList>
    </citation>
    <scope>NUCLEOTIDE SEQUENCE [LARGE SCALE GENOMIC DNA]</scope>
    <source>
        <strain evidence="3">SNU_AA5</strain>
        <tissue evidence="3">Soma without cirri and trophi</tissue>
    </source>
</reference>
<evidence type="ECO:0000259" key="2">
    <source>
        <dbReference type="PROSITE" id="PS50994"/>
    </source>
</evidence>
<evidence type="ECO:0000313" key="3">
    <source>
        <dbReference type="EMBL" id="KAF0305832.1"/>
    </source>
</evidence>
<sequence>MTATSFPEYVTDITISNAEELLIEGDTIAALAFLKNIKFTNIVTLTLLPRSMARDNHECGVPEEISVDGGTNLVSAEMRAFLDRWGVAIRQSSAGYPQSNGRAEAAVKSAKAILRTSTSASGIDSDKAIEALIQYHNTPLRDGGKSPAQLLMGRQLRGGVPVPLLNHPDDDLTPTRNVGTMTVGALSQAPDRRVRYSPASTRSVRSFTSCDTDSGRSSVNVCLLPLTVHSPVEELQGQTHRGSMQIPGYCSVTRPRAARGRPDDRRRHQRSNSGTSDSEERRRPLPGYPMNRRKDPRIQRLARDPRWARGEYLSEMQF</sequence>
<dbReference type="InterPro" id="IPR036397">
    <property type="entry name" value="RNaseH_sf"/>
</dbReference>
<gene>
    <name evidence="3" type="ORF">FJT64_022603</name>
</gene>
<dbReference type="PROSITE" id="PS50994">
    <property type="entry name" value="INTEGRASE"/>
    <property type="match status" value="1"/>
</dbReference>
<dbReference type="SUPFAM" id="SSF53098">
    <property type="entry name" value="Ribonuclease H-like"/>
    <property type="match status" value="1"/>
</dbReference>
<feature type="region of interest" description="Disordered" evidence="1">
    <location>
        <begin position="192"/>
        <end position="215"/>
    </location>
</feature>
<dbReference type="Proteomes" id="UP000440578">
    <property type="component" value="Unassembled WGS sequence"/>
</dbReference>
<dbReference type="PANTHER" id="PTHR37984">
    <property type="entry name" value="PROTEIN CBG26694"/>
    <property type="match status" value="1"/>
</dbReference>
<keyword evidence="4" id="KW-1185">Reference proteome</keyword>
<feature type="compositionally biased region" description="Polar residues" evidence="1">
    <location>
        <begin position="198"/>
        <end position="215"/>
    </location>
</feature>